<evidence type="ECO:0000313" key="3">
    <source>
        <dbReference type="Proteomes" id="UP000740883"/>
    </source>
</evidence>
<sequence>MGLAGPHREAKHNRTIGSSYAHEKVIRRSAKLRHHIYKVSIAAETTHERDFSEMLKDASVLNERKLISTTALAQMIVQKVPSDIKALLYQTSCVVSTWEEFIQKDEEIAWIAFPDKMLSRVSAHYTQTTNNARKYQMERDFNKPRNTQQSEY</sequence>
<keyword evidence="3" id="KW-1185">Reference proteome</keyword>
<feature type="region of interest" description="Disordered" evidence="1">
    <location>
        <begin position="132"/>
        <end position="152"/>
    </location>
</feature>
<reference evidence="2 3" key="1">
    <citation type="journal article" date="2020" name="Genome Biol. Evol.">
        <title>Comparative genomics of strictly vertically transmitted, feminizing microsporidia endosymbionts of amphipod crustaceans.</title>
        <authorList>
            <person name="Cormier A."/>
            <person name="Chebbi M.A."/>
            <person name="Giraud I."/>
            <person name="Wattier R."/>
            <person name="Teixeira M."/>
            <person name="Gilbert C."/>
            <person name="Rigaud T."/>
            <person name="Cordaux R."/>
        </authorList>
    </citation>
    <scope>NUCLEOTIDE SEQUENCE [LARGE SCALE GENOMIC DNA]</scope>
    <source>
        <strain evidence="2 3">Ou3-Ou53</strain>
    </source>
</reference>
<name>A0A9P6KXW4_9MICR</name>
<gene>
    <name evidence="2" type="ORF">NGRA_2700</name>
</gene>
<dbReference type="AlphaFoldDB" id="A0A9P6KXW4"/>
<dbReference type="Proteomes" id="UP000740883">
    <property type="component" value="Unassembled WGS sequence"/>
</dbReference>
<proteinExistence type="predicted"/>
<comment type="caution">
    <text evidence="2">The sequence shown here is derived from an EMBL/GenBank/DDBJ whole genome shotgun (WGS) entry which is preliminary data.</text>
</comment>
<dbReference type="EMBL" id="SBJO01000354">
    <property type="protein sequence ID" value="KAF9761362.1"/>
    <property type="molecule type" value="Genomic_DNA"/>
</dbReference>
<organism evidence="2 3">
    <name type="scientific">Nosema granulosis</name>
    <dbReference type="NCBI Taxonomy" id="83296"/>
    <lineage>
        <taxon>Eukaryota</taxon>
        <taxon>Fungi</taxon>
        <taxon>Fungi incertae sedis</taxon>
        <taxon>Microsporidia</taxon>
        <taxon>Nosematidae</taxon>
        <taxon>Nosema</taxon>
    </lineage>
</organism>
<protein>
    <submittedName>
        <fullName evidence="2">Uncharacterized protein</fullName>
    </submittedName>
</protein>
<evidence type="ECO:0000256" key="1">
    <source>
        <dbReference type="SAM" id="MobiDB-lite"/>
    </source>
</evidence>
<accession>A0A9P6KXW4</accession>
<evidence type="ECO:0000313" key="2">
    <source>
        <dbReference type="EMBL" id="KAF9761362.1"/>
    </source>
</evidence>